<keyword evidence="10" id="KW-1185">Reference proteome</keyword>
<dbReference type="GO" id="GO:0016020">
    <property type="term" value="C:membrane"/>
    <property type="evidence" value="ECO:0007669"/>
    <property type="project" value="UniProtKB-SubCell"/>
</dbReference>
<keyword evidence="3" id="KW-0808">Transferase</keyword>
<sequence>MLARQVDYSKLPPSQAPAHAAGILWNMRRIGTRWQVKTAASTSHQSRAGFVLRRVATTLGAYLVVDFLVSMPPPDPSLVQISKATLFSLHELHVEDVVFRISMTIGFWISVGVLVLCMNNLGAIFAVLLNISSPEDCLPVFGSFLDAFTVRRFWGVTWHQMFRSLLTGHADLIVDNCLPFLSRHSLISRYMRLAIAFFISGAVHYRADQLMGVPNNENGAIIFFMLHALVIMAEDTIAPVVSAVLPLSVRRVLGLFWVLIFFVWSTPAWSYANTRVGNDAASLLPVRLIGPWVARYLNAS</sequence>
<dbReference type="InterPro" id="IPR032805">
    <property type="entry name" value="Wax_synthase_dom"/>
</dbReference>
<reference evidence="10" key="1">
    <citation type="submission" date="2019-06" db="EMBL/GenBank/DDBJ databases">
        <authorList>
            <person name="Broberg M."/>
        </authorList>
    </citation>
    <scope>NUCLEOTIDE SEQUENCE [LARGE SCALE GENOMIC DNA]</scope>
</reference>
<keyword evidence="6 7" id="KW-0472">Membrane</keyword>
<keyword evidence="4 7" id="KW-0812">Transmembrane</keyword>
<dbReference type="EMBL" id="CABFNO020001523">
    <property type="protein sequence ID" value="CAG9994016.1"/>
    <property type="molecule type" value="Genomic_DNA"/>
</dbReference>
<keyword evidence="5 7" id="KW-1133">Transmembrane helix</keyword>
<dbReference type="PANTHER" id="PTHR31595">
    <property type="entry name" value="LONG-CHAIN-ALCOHOL O-FATTY-ACYLTRANSFERASE 3-RELATED"/>
    <property type="match status" value="1"/>
</dbReference>
<dbReference type="GO" id="GO:0006629">
    <property type="term" value="P:lipid metabolic process"/>
    <property type="evidence" value="ECO:0007669"/>
    <property type="project" value="InterPro"/>
</dbReference>
<dbReference type="PANTHER" id="PTHR31595:SF60">
    <property type="entry name" value="BIOSYNTHESIS PROTEIN (TRI7), PUTATIVE (AFU_ORTHOLOGUE AFUA_8G05970)-RELATED"/>
    <property type="match status" value="1"/>
</dbReference>
<feature type="transmembrane region" description="Helical" evidence="7">
    <location>
        <begin position="252"/>
        <end position="272"/>
    </location>
</feature>
<accession>A0A9N9UPX8</accession>
<feature type="transmembrane region" description="Helical" evidence="7">
    <location>
        <begin position="190"/>
        <end position="207"/>
    </location>
</feature>
<evidence type="ECO:0000256" key="1">
    <source>
        <dbReference type="ARBA" id="ARBA00004141"/>
    </source>
</evidence>
<dbReference type="GO" id="GO:0008374">
    <property type="term" value="F:O-acyltransferase activity"/>
    <property type="evidence" value="ECO:0007669"/>
    <property type="project" value="InterPro"/>
</dbReference>
<name>A0A9N9UPX8_9HYPO</name>
<feature type="transmembrane region" description="Helical" evidence="7">
    <location>
        <begin position="105"/>
        <end position="129"/>
    </location>
</feature>
<dbReference type="Proteomes" id="UP000754883">
    <property type="component" value="Unassembled WGS sequence"/>
</dbReference>
<evidence type="ECO:0000259" key="8">
    <source>
        <dbReference type="Pfam" id="PF13813"/>
    </source>
</evidence>
<comment type="similarity">
    <text evidence="2">Belongs to the wax synthase family.</text>
</comment>
<reference evidence="9 10" key="2">
    <citation type="submission" date="2021-10" db="EMBL/GenBank/DDBJ databases">
        <authorList>
            <person name="Piombo E."/>
        </authorList>
    </citation>
    <scope>NUCLEOTIDE SEQUENCE [LARGE SCALE GENOMIC DNA]</scope>
</reference>
<dbReference type="InterPro" id="IPR044851">
    <property type="entry name" value="Wax_synthase"/>
</dbReference>
<evidence type="ECO:0000256" key="2">
    <source>
        <dbReference type="ARBA" id="ARBA00007282"/>
    </source>
</evidence>
<feature type="domain" description="Wax synthase" evidence="8">
    <location>
        <begin position="139"/>
        <end position="226"/>
    </location>
</feature>
<feature type="transmembrane region" description="Helical" evidence="7">
    <location>
        <begin position="219"/>
        <end position="245"/>
    </location>
</feature>
<evidence type="ECO:0000256" key="7">
    <source>
        <dbReference type="SAM" id="Phobius"/>
    </source>
</evidence>
<evidence type="ECO:0000256" key="3">
    <source>
        <dbReference type="ARBA" id="ARBA00022679"/>
    </source>
</evidence>
<organism evidence="9 10">
    <name type="scientific">Clonostachys byssicola</name>
    <dbReference type="NCBI Taxonomy" id="160290"/>
    <lineage>
        <taxon>Eukaryota</taxon>
        <taxon>Fungi</taxon>
        <taxon>Dikarya</taxon>
        <taxon>Ascomycota</taxon>
        <taxon>Pezizomycotina</taxon>
        <taxon>Sordariomycetes</taxon>
        <taxon>Hypocreomycetidae</taxon>
        <taxon>Hypocreales</taxon>
        <taxon>Bionectriaceae</taxon>
        <taxon>Clonostachys</taxon>
    </lineage>
</organism>
<evidence type="ECO:0000256" key="5">
    <source>
        <dbReference type="ARBA" id="ARBA00022989"/>
    </source>
</evidence>
<dbReference type="OrthoDB" id="1077582at2759"/>
<evidence type="ECO:0000313" key="9">
    <source>
        <dbReference type="EMBL" id="CAG9994016.1"/>
    </source>
</evidence>
<comment type="caution">
    <text evidence="9">The sequence shown here is derived from an EMBL/GenBank/DDBJ whole genome shotgun (WGS) entry which is preliminary data.</text>
</comment>
<evidence type="ECO:0000313" key="10">
    <source>
        <dbReference type="Proteomes" id="UP000754883"/>
    </source>
</evidence>
<evidence type="ECO:0000256" key="4">
    <source>
        <dbReference type="ARBA" id="ARBA00022692"/>
    </source>
</evidence>
<dbReference type="AlphaFoldDB" id="A0A9N9UPX8"/>
<gene>
    <name evidence="9" type="ORF">CBYS24578_00004594</name>
</gene>
<protein>
    <recommendedName>
        <fullName evidence="8">Wax synthase domain-containing protein</fullName>
    </recommendedName>
</protein>
<proteinExistence type="inferred from homology"/>
<evidence type="ECO:0000256" key="6">
    <source>
        <dbReference type="ARBA" id="ARBA00023136"/>
    </source>
</evidence>
<dbReference type="Pfam" id="PF13813">
    <property type="entry name" value="MBOAT_2"/>
    <property type="match status" value="1"/>
</dbReference>
<comment type="subcellular location">
    <subcellularLocation>
        <location evidence="1">Membrane</location>
        <topology evidence="1">Multi-pass membrane protein</topology>
    </subcellularLocation>
</comment>